<evidence type="ECO:0000256" key="2">
    <source>
        <dbReference type="PROSITE-ProRule" id="PRU00169"/>
    </source>
</evidence>
<dbReference type="SMART" id="SM00448">
    <property type="entry name" value="REC"/>
    <property type="match status" value="1"/>
</dbReference>
<evidence type="ECO:0000313" key="4">
    <source>
        <dbReference type="EMBL" id="GAP36484.1"/>
    </source>
</evidence>
<dbReference type="PANTHER" id="PTHR44591:SF3">
    <property type="entry name" value="RESPONSE REGULATORY DOMAIN-CONTAINING PROTEIN"/>
    <property type="match status" value="1"/>
</dbReference>
<evidence type="ECO:0000256" key="1">
    <source>
        <dbReference type="ARBA" id="ARBA00022553"/>
    </source>
</evidence>
<feature type="modified residue" description="4-aspartylphosphate" evidence="2">
    <location>
        <position position="58"/>
    </location>
</feature>
<feature type="domain" description="Response regulatory" evidence="3">
    <location>
        <begin position="9"/>
        <end position="127"/>
    </location>
</feature>
<gene>
    <name evidence="4" type="ORF">ISF6_2324</name>
</gene>
<evidence type="ECO:0000259" key="3">
    <source>
        <dbReference type="PROSITE" id="PS50110"/>
    </source>
</evidence>
<dbReference type="PROSITE" id="PS50110">
    <property type="entry name" value="RESPONSE_REGULATORY"/>
    <property type="match status" value="1"/>
</dbReference>
<dbReference type="InterPro" id="IPR050595">
    <property type="entry name" value="Bact_response_regulator"/>
</dbReference>
<dbReference type="PANTHER" id="PTHR44591">
    <property type="entry name" value="STRESS RESPONSE REGULATOR PROTEIN 1"/>
    <property type="match status" value="1"/>
</dbReference>
<accession>A0A0K8P1R9</accession>
<dbReference type="EMBL" id="BBYR01000036">
    <property type="protein sequence ID" value="GAP36484.1"/>
    <property type="molecule type" value="Genomic_DNA"/>
</dbReference>
<dbReference type="SUPFAM" id="SSF52172">
    <property type="entry name" value="CheY-like"/>
    <property type="match status" value="1"/>
</dbReference>
<dbReference type="AlphaFoldDB" id="A0A0K8P1R9"/>
<reference evidence="4 5" key="2">
    <citation type="journal article" date="2016" name="Science">
        <title>A bacterium that degrades and assimilates poly(ethylene terephthalate).</title>
        <authorList>
            <person name="Yoshida S."/>
            <person name="Hiraga K."/>
            <person name="Takehana T."/>
            <person name="Taniguchi I."/>
            <person name="Yamaji H."/>
            <person name="Maeda Y."/>
            <person name="Toyohara K."/>
            <person name="Miyamoto K."/>
            <person name="Kimura Y."/>
            <person name="Oda K."/>
        </authorList>
    </citation>
    <scope>NUCLEOTIDE SEQUENCE [LARGE SCALE GENOMIC DNA]</scope>
    <source>
        <strain evidence="5">NBRC 110686 / TISTR 2288 / 201-F6</strain>
    </source>
</reference>
<dbReference type="RefSeq" id="WP_054020475.1">
    <property type="nucleotide sequence ID" value="NZ_BBYR01000036.1"/>
</dbReference>
<reference evidence="5" key="1">
    <citation type="submission" date="2015-07" db="EMBL/GenBank/DDBJ databases">
        <title>Discovery of a poly(ethylene terephthalate assimilation.</title>
        <authorList>
            <person name="Yoshida S."/>
            <person name="Hiraga K."/>
            <person name="Takehana T."/>
            <person name="Taniguchi I."/>
            <person name="Yamaji H."/>
            <person name="Maeda Y."/>
            <person name="Toyohara K."/>
            <person name="Miyamoto K."/>
            <person name="Kimura Y."/>
            <person name="Oda K."/>
        </authorList>
    </citation>
    <scope>NUCLEOTIDE SEQUENCE [LARGE SCALE GENOMIC DNA]</scope>
    <source>
        <strain evidence="5">NBRC 110686 / TISTR 2288 / 201-F6</strain>
    </source>
</reference>
<sequence length="127" mass="12810">MDDAAAAGRLLILDDEPTVAQVLGAMARVCGVDSRHAATVEAFLAAAADWAPTHVAIDLMLPGAHGEDVLRQLAATGCPARVLVCSGAGPAELQAALATAQALGLPVAGVLAKPFTLAALRALLRPR</sequence>
<evidence type="ECO:0000313" key="5">
    <source>
        <dbReference type="Proteomes" id="UP000037660"/>
    </source>
</evidence>
<organism evidence="4 5">
    <name type="scientific">Piscinibacter sakaiensis</name>
    <name type="common">Ideonella sakaiensis</name>
    <dbReference type="NCBI Taxonomy" id="1547922"/>
    <lineage>
        <taxon>Bacteria</taxon>
        <taxon>Pseudomonadati</taxon>
        <taxon>Pseudomonadota</taxon>
        <taxon>Betaproteobacteria</taxon>
        <taxon>Burkholderiales</taxon>
        <taxon>Sphaerotilaceae</taxon>
        <taxon>Piscinibacter</taxon>
    </lineage>
</organism>
<keyword evidence="5" id="KW-1185">Reference proteome</keyword>
<dbReference type="Proteomes" id="UP000037660">
    <property type="component" value="Unassembled WGS sequence"/>
</dbReference>
<dbReference type="GO" id="GO:0000160">
    <property type="term" value="P:phosphorelay signal transduction system"/>
    <property type="evidence" value="ECO:0007669"/>
    <property type="project" value="InterPro"/>
</dbReference>
<dbReference type="InterPro" id="IPR011006">
    <property type="entry name" value="CheY-like_superfamily"/>
</dbReference>
<proteinExistence type="predicted"/>
<comment type="caution">
    <text evidence="4">The sequence shown here is derived from an EMBL/GenBank/DDBJ whole genome shotgun (WGS) entry which is preliminary data.</text>
</comment>
<dbReference type="OrthoDB" id="7578420at2"/>
<name>A0A0K8P1R9_PISS1</name>
<dbReference type="Gene3D" id="3.40.50.2300">
    <property type="match status" value="1"/>
</dbReference>
<keyword evidence="1 2" id="KW-0597">Phosphoprotein</keyword>
<dbReference type="Pfam" id="PF00072">
    <property type="entry name" value="Response_reg"/>
    <property type="match status" value="1"/>
</dbReference>
<protein>
    <submittedName>
        <fullName evidence="4">Response regulator</fullName>
    </submittedName>
</protein>
<dbReference type="STRING" id="1547922.ISF6_2324"/>
<dbReference type="InterPro" id="IPR001789">
    <property type="entry name" value="Sig_transdc_resp-reg_receiver"/>
</dbReference>